<accession>A0AAI8YM55</accession>
<gene>
    <name evidence="1" type="ORF">KHLLAP_LOCUS10325</name>
</gene>
<comment type="caution">
    <text evidence="1">The sequence shown here is derived from an EMBL/GenBank/DDBJ whole genome shotgun (WGS) entry which is preliminary data.</text>
</comment>
<dbReference type="Proteomes" id="UP001295740">
    <property type="component" value="Unassembled WGS sequence"/>
</dbReference>
<evidence type="ECO:0000313" key="2">
    <source>
        <dbReference type="Proteomes" id="UP001295740"/>
    </source>
</evidence>
<proteinExistence type="predicted"/>
<keyword evidence="2" id="KW-1185">Reference proteome</keyword>
<dbReference type="AlphaFoldDB" id="A0AAI8YM55"/>
<protein>
    <submittedName>
        <fullName evidence="1">Uu.00g057570.m01.CDS01</fullName>
    </submittedName>
</protein>
<evidence type="ECO:0000313" key="1">
    <source>
        <dbReference type="EMBL" id="CAJ2509857.1"/>
    </source>
</evidence>
<reference evidence="1" key="1">
    <citation type="submission" date="2023-10" db="EMBL/GenBank/DDBJ databases">
        <authorList>
            <person name="Hackl T."/>
        </authorList>
    </citation>
    <scope>NUCLEOTIDE SEQUENCE</scope>
</reference>
<name>A0AAI8YM55_9PEZI</name>
<dbReference type="EMBL" id="CAUWAG010000013">
    <property type="protein sequence ID" value="CAJ2509857.1"/>
    <property type="molecule type" value="Genomic_DNA"/>
</dbReference>
<sequence>MPGTILNTGTTGLIGFQKTQQVLLNPAVRKLQPGERLSLAIVLDFTVDGGFESALEGVTHIIHAGSPVPEVPEGYAMDKIVELHNPDEFIKMQNPHFTLSHVGPTFVFGERRSACVAAIKTAYSVGLHVNDKRVRYGTWKELFGKAGET</sequence>
<organism evidence="1 2">
    <name type="scientific">Anthostomella pinea</name>
    <dbReference type="NCBI Taxonomy" id="933095"/>
    <lineage>
        <taxon>Eukaryota</taxon>
        <taxon>Fungi</taxon>
        <taxon>Dikarya</taxon>
        <taxon>Ascomycota</taxon>
        <taxon>Pezizomycotina</taxon>
        <taxon>Sordariomycetes</taxon>
        <taxon>Xylariomycetidae</taxon>
        <taxon>Xylariales</taxon>
        <taxon>Xylariaceae</taxon>
        <taxon>Anthostomella</taxon>
    </lineage>
</organism>